<dbReference type="Proteomes" id="UP000286317">
    <property type="component" value="Unassembled WGS sequence"/>
</dbReference>
<comment type="caution">
    <text evidence="1">The sequence shown here is derived from an EMBL/GenBank/DDBJ whole genome shotgun (WGS) entry which is preliminary data.</text>
</comment>
<sequence length="94" mass="11221">MKHKKHPSKIKFYLNSYKFLYPCPITDSIINAHCRNLSNGSVNIKSQWHYVYKNKFERQSTPEKMRLRQLIMSQPHPNQFIQLITTSVLIILVF</sequence>
<dbReference type="EMBL" id="QXUF01000040">
    <property type="protein sequence ID" value="RIN01026.1"/>
    <property type="molecule type" value="Genomic_DNA"/>
</dbReference>
<keyword evidence="2" id="KW-1185">Reference proteome</keyword>
<dbReference type="AlphaFoldDB" id="A0A418IFQ4"/>
<gene>
    <name evidence="1" type="ORF">BU112_06995</name>
</gene>
<name>A0A418IFQ4_9STAP</name>
<protein>
    <submittedName>
        <fullName evidence="1">Uncharacterized protein</fullName>
    </submittedName>
</protein>
<evidence type="ECO:0000313" key="1">
    <source>
        <dbReference type="EMBL" id="RIN01026.1"/>
    </source>
</evidence>
<proteinExistence type="predicted"/>
<evidence type="ECO:0000313" key="2">
    <source>
        <dbReference type="Proteomes" id="UP000286317"/>
    </source>
</evidence>
<organism evidence="1 2">
    <name type="scientific">Staphylococcus shinii</name>
    <dbReference type="NCBI Taxonomy" id="2912228"/>
    <lineage>
        <taxon>Bacteria</taxon>
        <taxon>Bacillati</taxon>
        <taxon>Bacillota</taxon>
        <taxon>Bacilli</taxon>
        <taxon>Bacillales</taxon>
        <taxon>Staphylococcaceae</taxon>
        <taxon>Staphylococcus</taxon>
    </lineage>
</organism>
<reference evidence="1 2" key="1">
    <citation type="journal article" date="2016" name="Front. Microbiol.">
        <title>Comprehensive Phylogenetic Analysis of Bovine Non-aureus Staphylococci Species Based on Whole-Genome Sequencing.</title>
        <authorList>
            <person name="Naushad S."/>
            <person name="Barkema H.W."/>
            <person name="Luby C."/>
            <person name="Condas L.A."/>
            <person name="Nobrega D.B."/>
            <person name="Carson D.A."/>
            <person name="De Buck J."/>
        </authorList>
    </citation>
    <scope>NUCLEOTIDE SEQUENCE [LARGE SCALE GENOMIC DNA]</scope>
    <source>
        <strain evidence="1 2">SNUC 4554</strain>
    </source>
</reference>
<accession>A0A418IFQ4</accession>